<evidence type="ECO:0000313" key="3">
    <source>
        <dbReference type="Proteomes" id="UP000789901"/>
    </source>
</evidence>
<organism evidence="2 3">
    <name type="scientific">Gigaspora margarita</name>
    <dbReference type="NCBI Taxonomy" id="4874"/>
    <lineage>
        <taxon>Eukaryota</taxon>
        <taxon>Fungi</taxon>
        <taxon>Fungi incertae sedis</taxon>
        <taxon>Mucoromycota</taxon>
        <taxon>Glomeromycotina</taxon>
        <taxon>Glomeromycetes</taxon>
        <taxon>Diversisporales</taxon>
        <taxon>Gigasporaceae</taxon>
        <taxon>Gigaspora</taxon>
    </lineage>
</organism>
<accession>A0ABN7XHU2</accession>
<feature type="non-terminal residue" evidence="2">
    <location>
        <position position="1"/>
    </location>
</feature>
<gene>
    <name evidence="2" type="ORF">GMARGA_LOCUS42981</name>
</gene>
<reference evidence="2 3" key="1">
    <citation type="submission" date="2021-06" db="EMBL/GenBank/DDBJ databases">
        <authorList>
            <person name="Kallberg Y."/>
            <person name="Tangrot J."/>
            <person name="Rosling A."/>
        </authorList>
    </citation>
    <scope>NUCLEOTIDE SEQUENCE [LARGE SCALE GENOMIC DNA]</scope>
    <source>
        <strain evidence="2 3">120-4 pot B 10/14</strain>
    </source>
</reference>
<dbReference type="InterPro" id="IPR036691">
    <property type="entry name" value="Endo/exonu/phosph_ase_sf"/>
</dbReference>
<sequence>KYGEEEISTASSLNTNMRKVEQNGAKQSKKEYISLKVGFYNINRLKLNANKLQAIVEWSKEESFDAIGLAETNILEKEGHWINIKHFGYHGFWMNKKENKSKVKAVFSEGSNSDMDAIRSTIEQKDRKRNPANSNERYMLKE</sequence>
<name>A0ABN7XHU2_GIGMA</name>
<dbReference type="EMBL" id="CAJVQB010134137">
    <property type="protein sequence ID" value="CAG8854160.1"/>
    <property type="molecule type" value="Genomic_DNA"/>
</dbReference>
<dbReference type="SUPFAM" id="SSF56219">
    <property type="entry name" value="DNase I-like"/>
    <property type="match status" value="1"/>
</dbReference>
<feature type="non-terminal residue" evidence="2">
    <location>
        <position position="142"/>
    </location>
</feature>
<evidence type="ECO:0000313" key="2">
    <source>
        <dbReference type="EMBL" id="CAG8854160.1"/>
    </source>
</evidence>
<feature type="region of interest" description="Disordered" evidence="1">
    <location>
        <begin position="121"/>
        <end position="142"/>
    </location>
</feature>
<dbReference type="Gene3D" id="3.60.10.10">
    <property type="entry name" value="Endonuclease/exonuclease/phosphatase"/>
    <property type="match status" value="1"/>
</dbReference>
<proteinExistence type="predicted"/>
<keyword evidence="3" id="KW-1185">Reference proteome</keyword>
<comment type="caution">
    <text evidence="2">The sequence shown here is derived from an EMBL/GenBank/DDBJ whole genome shotgun (WGS) entry which is preliminary data.</text>
</comment>
<protein>
    <submittedName>
        <fullName evidence="2">31980_t:CDS:1</fullName>
    </submittedName>
</protein>
<dbReference type="Proteomes" id="UP000789901">
    <property type="component" value="Unassembled WGS sequence"/>
</dbReference>
<evidence type="ECO:0000256" key="1">
    <source>
        <dbReference type="SAM" id="MobiDB-lite"/>
    </source>
</evidence>